<feature type="region of interest" description="Disordered" evidence="9">
    <location>
        <begin position="218"/>
        <end position="267"/>
    </location>
</feature>
<dbReference type="Gene3D" id="3.40.50.1010">
    <property type="entry name" value="5'-nuclease"/>
    <property type="match status" value="1"/>
</dbReference>
<evidence type="ECO:0000256" key="6">
    <source>
        <dbReference type="ARBA" id="ARBA00023242"/>
    </source>
</evidence>
<feature type="compositionally biased region" description="Low complexity" evidence="9">
    <location>
        <begin position="167"/>
        <end position="178"/>
    </location>
</feature>
<dbReference type="PIRSF" id="PIRSF037125">
    <property type="entry name" value="D-site_20S_pre-rRNA_nuclease"/>
    <property type="match status" value="1"/>
</dbReference>
<dbReference type="GO" id="GO:0030490">
    <property type="term" value="P:maturation of SSU-rRNA"/>
    <property type="evidence" value="ECO:0007669"/>
    <property type="project" value="TreeGrafter"/>
</dbReference>
<evidence type="ECO:0000256" key="1">
    <source>
        <dbReference type="ARBA" id="ARBA00005858"/>
    </source>
</evidence>
<dbReference type="AlphaFoldDB" id="A0AAQ3MBJ6"/>
<evidence type="ECO:0000256" key="4">
    <source>
        <dbReference type="ARBA" id="ARBA00022801"/>
    </source>
</evidence>
<evidence type="ECO:0000259" key="11">
    <source>
        <dbReference type="Pfam" id="PF17146"/>
    </source>
</evidence>
<dbReference type="Proteomes" id="UP001303373">
    <property type="component" value="Chromosome 11"/>
</dbReference>
<dbReference type="GO" id="GO:0046872">
    <property type="term" value="F:metal ion binding"/>
    <property type="evidence" value="ECO:0007669"/>
    <property type="project" value="UniProtKB-UniRule"/>
</dbReference>
<evidence type="ECO:0000256" key="3">
    <source>
        <dbReference type="ARBA" id="ARBA00022723"/>
    </source>
</evidence>
<feature type="region of interest" description="Disordered" evidence="9">
    <location>
        <begin position="159"/>
        <end position="187"/>
    </location>
</feature>
<feature type="binding site" evidence="8">
    <location>
        <position position="327"/>
    </location>
    <ligand>
        <name>Zn(2+)</name>
        <dbReference type="ChEBI" id="CHEBI:29105"/>
    </ligand>
</feature>
<dbReference type="Gene3D" id="6.20.210.10">
    <property type="entry name" value="Nin one binding (NOB1), Zn-ribbon-like"/>
    <property type="match status" value="1"/>
</dbReference>
<feature type="binding site" evidence="8">
    <location>
        <position position="309"/>
    </location>
    <ligand>
        <name>Zn(2+)</name>
        <dbReference type="ChEBI" id="CHEBI:29105"/>
    </ligand>
</feature>
<dbReference type="Pfam" id="PF08772">
    <property type="entry name" value="Zn_ribbon_NOB1"/>
    <property type="match status" value="1"/>
</dbReference>
<evidence type="ECO:0000313" key="12">
    <source>
        <dbReference type="EMBL" id="WPH03923.1"/>
    </source>
</evidence>
<keyword evidence="4" id="KW-0378">Hydrolase</keyword>
<evidence type="ECO:0000256" key="7">
    <source>
        <dbReference type="PIRNR" id="PIRNR037125"/>
    </source>
</evidence>
<organism evidence="12 13">
    <name type="scientific">Acrodontium crateriforme</name>
    <dbReference type="NCBI Taxonomy" id="150365"/>
    <lineage>
        <taxon>Eukaryota</taxon>
        <taxon>Fungi</taxon>
        <taxon>Dikarya</taxon>
        <taxon>Ascomycota</taxon>
        <taxon>Pezizomycotina</taxon>
        <taxon>Dothideomycetes</taxon>
        <taxon>Dothideomycetidae</taxon>
        <taxon>Mycosphaerellales</taxon>
        <taxon>Teratosphaeriaceae</taxon>
        <taxon>Acrodontium</taxon>
    </lineage>
</organism>
<dbReference type="GO" id="GO:0016787">
    <property type="term" value="F:hydrolase activity"/>
    <property type="evidence" value="ECO:0007669"/>
    <property type="project" value="UniProtKB-KW"/>
</dbReference>
<comment type="subcellular location">
    <subcellularLocation>
        <location evidence="7">Nucleus</location>
        <location evidence="7">Nucleolus</location>
    </subcellularLocation>
</comment>
<name>A0AAQ3MBJ6_9PEZI</name>
<dbReference type="PANTHER" id="PTHR12814">
    <property type="entry name" value="RNA-BINDING PROTEIN NOB1"/>
    <property type="match status" value="1"/>
</dbReference>
<sequence>MEAAKPVHTLVIDTGAIIRNEPPISTLLAQSESLVTVPAIVSEIKDANTRSRFETTIQPFLTLRNPNPASIKFVTDFARRTGDLAVLSKPDVQIIALAYEIELERNGGDWRLRRAPGQKGVNGAPPARTNESVDPNAAPAEIDETVKEAEISTELANEACAEPAAGSESLDSQESQQQTGDNDTDGIVEISPEHAELEMAVEKITLEDASSDDIVEAQNEVSPVDESAATAESDSDSDSDGWITPGNLKKKQAEDAGGSTSQAPEPKTMQVAVLTTDYAMQNVILQINLNLLSPSLTRIKQLKTFVMRCHACFQVCKDMTKQFCPRCGQPTLTRVSCSTSANGEFKLHLKKNMQWNTRGDRYSIPKPTHGSSNRMVHGGGKGGWGHNLILAEDQKEFERATTTQKRQKERSLMDEDYLPGILTGDRQRQGGKIKVGAGRNVNSRKR</sequence>
<dbReference type="GO" id="GO:0005730">
    <property type="term" value="C:nucleolus"/>
    <property type="evidence" value="ECO:0007669"/>
    <property type="project" value="UniProtKB-SubCell"/>
</dbReference>
<dbReference type="InterPro" id="IPR039907">
    <property type="entry name" value="NOB1"/>
</dbReference>
<dbReference type="CDD" id="cd09876">
    <property type="entry name" value="PIN_Nob1-like"/>
    <property type="match status" value="1"/>
</dbReference>
<dbReference type="PANTHER" id="PTHR12814:SF2">
    <property type="entry name" value="RNA-BINDING PROTEIN NOB1"/>
    <property type="match status" value="1"/>
</dbReference>
<protein>
    <recommendedName>
        <fullName evidence="7">20S-pre-rRNA D-site endonuclease NOB1</fullName>
    </recommendedName>
</protein>
<evidence type="ECO:0000259" key="10">
    <source>
        <dbReference type="Pfam" id="PF08772"/>
    </source>
</evidence>
<feature type="domain" description="Ribonuclease PIN" evidence="11">
    <location>
        <begin position="10"/>
        <end position="101"/>
    </location>
</feature>
<reference evidence="12 13" key="1">
    <citation type="submission" date="2023-11" db="EMBL/GenBank/DDBJ databases">
        <title>An acidophilic fungus is an integral part of prey digestion in a carnivorous sundew plant.</title>
        <authorList>
            <person name="Tsai I.J."/>
        </authorList>
    </citation>
    <scope>NUCLEOTIDE SEQUENCE [LARGE SCALE GENOMIC DNA]</scope>
    <source>
        <strain evidence="12">169a</strain>
    </source>
</reference>
<dbReference type="GO" id="GO:0004521">
    <property type="term" value="F:RNA endonuclease activity"/>
    <property type="evidence" value="ECO:0007669"/>
    <property type="project" value="UniProtKB-UniRule"/>
</dbReference>
<dbReference type="InterPro" id="IPR036283">
    <property type="entry name" value="NOB1_Zf-like_sf"/>
</dbReference>
<keyword evidence="13" id="KW-1185">Reference proteome</keyword>
<feature type="binding site" evidence="8">
    <location>
        <position position="312"/>
    </location>
    <ligand>
        <name>Zn(2+)</name>
        <dbReference type="ChEBI" id="CHEBI:29105"/>
    </ligand>
</feature>
<feature type="binding site" evidence="8">
    <location>
        <position position="324"/>
    </location>
    <ligand>
        <name>Zn(2+)</name>
        <dbReference type="ChEBI" id="CHEBI:29105"/>
    </ligand>
</feature>
<evidence type="ECO:0000256" key="5">
    <source>
        <dbReference type="ARBA" id="ARBA00022833"/>
    </source>
</evidence>
<evidence type="ECO:0000256" key="9">
    <source>
        <dbReference type="SAM" id="MobiDB-lite"/>
    </source>
</evidence>
<dbReference type="InterPro" id="IPR017117">
    <property type="entry name" value="Nob1_euk"/>
</dbReference>
<dbReference type="InterPro" id="IPR014881">
    <property type="entry name" value="NOB1_Zn-bd"/>
</dbReference>
<keyword evidence="12" id="KW-0255">Endonuclease</keyword>
<dbReference type="GO" id="GO:0005737">
    <property type="term" value="C:cytoplasm"/>
    <property type="evidence" value="ECO:0007669"/>
    <property type="project" value="UniProtKB-ARBA"/>
</dbReference>
<feature type="region of interest" description="Disordered" evidence="9">
    <location>
        <begin position="399"/>
        <end position="446"/>
    </location>
</feature>
<comment type="similarity">
    <text evidence="1 7">Belongs to the NOB1 family.</text>
</comment>
<evidence type="ECO:0000256" key="2">
    <source>
        <dbReference type="ARBA" id="ARBA00022722"/>
    </source>
</evidence>
<gene>
    <name evidence="12" type="ORF">R9X50_00680600</name>
</gene>
<keyword evidence="5 7" id="KW-0862">Zinc</keyword>
<feature type="domain" description="Nin one binding (NOB1) Zn-ribbon-like" evidence="10">
    <location>
        <begin position="299"/>
        <end position="370"/>
    </location>
</feature>
<feature type="region of interest" description="Disordered" evidence="9">
    <location>
        <begin position="111"/>
        <end position="138"/>
    </location>
</feature>
<evidence type="ECO:0000256" key="8">
    <source>
        <dbReference type="PIRSR" id="PIRSR037125-1"/>
    </source>
</evidence>
<dbReference type="EMBL" id="CP138590">
    <property type="protein sequence ID" value="WPH03923.1"/>
    <property type="molecule type" value="Genomic_DNA"/>
</dbReference>
<keyword evidence="3 7" id="KW-0479">Metal-binding</keyword>
<keyword evidence="2" id="KW-0540">Nuclease</keyword>
<keyword evidence="6 7" id="KW-0539">Nucleus</keyword>
<comment type="function">
    <text evidence="7">Required for the synthesis of 40S ribosome subunits. Has a role in processing 20S pre-rRNA into the mature 18S rRNA, where it is required for cleavage at the 3' end of the mature 18S rRNA (D-site). Accompanies the 20S pre-rRNA from the nucleus to the cytoplasm.</text>
</comment>
<dbReference type="SUPFAM" id="SSF144206">
    <property type="entry name" value="NOB1 zinc finger-like"/>
    <property type="match status" value="1"/>
</dbReference>
<dbReference type="InterPro" id="IPR033411">
    <property type="entry name" value="Ribonuclease_PIN"/>
</dbReference>
<dbReference type="GO" id="GO:0030688">
    <property type="term" value="C:preribosome, small subunit precursor"/>
    <property type="evidence" value="ECO:0007669"/>
    <property type="project" value="TreeGrafter"/>
</dbReference>
<dbReference type="FunFam" id="3.40.50.1010:FF:000020">
    <property type="entry name" value="20S-pre-rRNA D-site endonuclease NOB1"/>
    <property type="match status" value="1"/>
</dbReference>
<dbReference type="Pfam" id="PF17146">
    <property type="entry name" value="PIN_6"/>
    <property type="match status" value="1"/>
</dbReference>
<accession>A0AAQ3MBJ6</accession>
<evidence type="ECO:0000313" key="13">
    <source>
        <dbReference type="Proteomes" id="UP001303373"/>
    </source>
</evidence>
<proteinExistence type="inferred from homology"/>